<name>A0ACC3BQB6_PYRYE</name>
<reference evidence="1" key="1">
    <citation type="submission" date="2019-11" db="EMBL/GenBank/DDBJ databases">
        <title>Nori genome reveals adaptations in red seaweeds to the harsh intertidal environment.</title>
        <authorList>
            <person name="Wang D."/>
            <person name="Mao Y."/>
        </authorList>
    </citation>
    <scope>NUCLEOTIDE SEQUENCE</scope>
    <source>
        <tissue evidence="1">Gametophyte</tissue>
    </source>
</reference>
<proteinExistence type="predicted"/>
<evidence type="ECO:0000313" key="2">
    <source>
        <dbReference type="Proteomes" id="UP000798662"/>
    </source>
</evidence>
<protein>
    <submittedName>
        <fullName evidence="1">Uncharacterized protein</fullName>
    </submittedName>
</protein>
<keyword evidence="2" id="KW-1185">Reference proteome</keyword>
<comment type="caution">
    <text evidence="1">The sequence shown here is derived from an EMBL/GenBank/DDBJ whole genome shotgun (WGS) entry which is preliminary data.</text>
</comment>
<gene>
    <name evidence="1" type="ORF">I4F81_002733</name>
</gene>
<evidence type="ECO:0000313" key="1">
    <source>
        <dbReference type="EMBL" id="KAK1860144.1"/>
    </source>
</evidence>
<organism evidence="1 2">
    <name type="scientific">Pyropia yezoensis</name>
    <name type="common">Susabi-nori</name>
    <name type="synonym">Porphyra yezoensis</name>
    <dbReference type="NCBI Taxonomy" id="2788"/>
    <lineage>
        <taxon>Eukaryota</taxon>
        <taxon>Rhodophyta</taxon>
        <taxon>Bangiophyceae</taxon>
        <taxon>Bangiales</taxon>
        <taxon>Bangiaceae</taxon>
        <taxon>Pyropia</taxon>
    </lineage>
</organism>
<dbReference type="EMBL" id="CM020618">
    <property type="protein sequence ID" value="KAK1860144.1"/>
    <property type="molecule type" value="Genomic_DNA"/>
</dbReference>
<dbReference type="Proteomes" id="UP000798662">
    <property type="component" value="Chromosome 1"/>
</dbReference>
<sequence>MALLRQLASFSHRWRATGVVPLSALGTPLVPPPPSLGGGVSPSPSSLFGRSPLVRPAAAALSTALLLPPVAFVGLGAMGLPMANRLAAAGVRLRVYDESPAAVGAFFDSLPPLSAAAGGRVTAVEKLEELFPLSSERPHAPAGVGGSGGDPLTTPPPIALITMLPSTAAVAATLHALAPRAPVGAVLIDMSTIPPAESRALAARVAAVMGGGDDGGGSGGRVHVLDAPVSGGTAAAAAGTLTIIVGGASDSVAAVTPLLSIMGRPVHVGACGAGQVVKAANNLVLGASMAAVAEATALAAAAGVPPVTTAGVLATSSGRCWAGDVYHPAPGVVAGAPAGRGYTGGFRVELMRKDLGIAQGMGTARGGKTPTPMADAAAAVYRQMSEGGGQGKDFSGVFQYVYRGTKGDNRSGAGA</sequence>
<accession>A0ACC3BQB6</accession>